<dbReference type="Proteomes" id="UP000324897">
    <property type="component" value="Chromosome 5"/>
</dbReference>
<evidence type="ECO:0000313" key="1">
    <source>
        <dbReference type="EMBL" id="TVU46781.1"/>
    </source>
</evidence>
<gene>
    <name evidence="1" type="ORF">EJB05_06342</name>
</gene>
<protein>
    <submittedName>
        <fullName evidence="1">Uncharacterized protein</fullName>
    </submittedName>
</protein>
<evidence type="ECO:0000313" key="2">
    <source>
        <dbReference type="Proteomes" id="UP000324897"/>
    </source>
</evidence>
<dbReference type="EMBL" id="RWGY01000004">
    <property type="protein sequence ID" value="TVU46781.1"/>
    <property type="molecule type" value="Genomic_DNA"/>
</dbReference>
<keyword evidence="2" id="KW-1185">Reference proteome</keyword>
<reference evidence="1 2" key="1">
    <citation type="journal article" date="2019" name="Sci. Rep.">
        <title>A high-quality genome of Eragrostis curvula grass provides insights into Poaceae evolution and supports new strategies to enhance forage quality.</title>
        <authorList>
            <person name="Carballo J."/>
            <person name="Santos B.A.C.M."/>
            <person name="Zappacosta D."/>
            <person name="Garbus I."/>
            <person name="Selva J.P."/>
            <person name="Gallo C.A."/>
            <person name="Diaz A."/>
            <person name="Albertini E."/>
            <person name="Caccamo M."/>
            <person name="Echenique V."/>
        </authorList>
    </citation>
    <scope>NUCLEOTIDE SEQUENCE [LARGE SCALE GENOMIC DNA]</scope>
    <source>
        <strain evidence="2">cv. Victoria</strain>
        <tissue evidence="1">Leaf</tissue>
    </source>
</reference>
<dbReference type="AlphaFoldDB" id="A0A5J9WFF8"/>
<dbReference type="Gramene" id="TVU46781">
    <property type="protein sequence ID" value="TVU46781"/>
    <property type="gene ID" value="EJB05_06342"/>
</dbReference>
<sequence>MMPDAYASVGAMTHSFIKAVECEPRGVTYGRLLTAMKSIMINSGGNCNLQGPIGMPIRKIANFSGVQEPTLSSSEMFDIYRKAFVL</sequence>
<organism evidence="1 2">
    <name type="scientific">Eragrostis curvula</name>
    <name type="common">weeping love grass</name>
    <dbReference type="NCBI Taxonomy" id="38414"/>
    <lineage>
        <taxon>Eukaryota</taxon>
        <taxon>Viridiplantae</taxon>
        <taxon>Streptophyta</taxon>
        <taxon>Embryophyta</taxon>
        <taxon>Tracheophyta</taxon>
        <taxon>Spermatophyta</taxon>
        <taxon>Magnoliopsida</taxon>
        <taxon>Liliopsida</taxon>
        <taxon>Poales</taxon>
        <taxon>Poaceae</taxon>
        <taxon>PACMAD clade</taxon>
        <taxon>Chloridoideae</taxon>
        <taxon>Eragrostideae</taxon>
        <taxon>Eragrostidinae</taxon>
        <taxon>Eragrostis</taxon>
    </lineage>
</organism>
<name>A0A5J9WFF8_9POAL</name>
<dbReference type="OrthoDB" id="1732834at2759"/>
<comment type="caution">
    <text evidence="1">The sequence shown here is derived from an EMBL/GenBank/DDBJ whole genome shotgun (WGS) entry which is preliminary data.</text>
</comment>
<proteinExistence type="predicted"/>
<accession>A0A5J9WFF8</accession>